<sequence length="165" mass="19370">MTNLSLYTDNEVTAEKLRNGFEQYTREFYLSSPIRPQDKDVFIEQALRLSGFIRNELFRAQLFDNFFLVNNKELAHLNYMFKNFWYTISQHKEQTIMASTTENLSAAPAQLIPALAYIAGQVEQEAKSCEGQRSMPRIIFFFNPPFPVEIYNYKYQTIDVSDTIY</sequence>
<dbReference type="AlphaFoldDB" id="I1C8V6"/>
<reference evidence="1 2" key="1">
    <citation type="journal article" date="2009" name="PLoS Genet.">
        <title>Genomic analysis of the basal lineage fungus Rhizopus oryzae reveals a whole-genome duplication.</title>
        <authorList>
            <person name="Ma L.-J."/>
            <person name="Ibrahim A.S."/>
            <person name="Skory C."/>
            <person name="Grabherr M.G."/>
            <person name="Burger G."/>
            <person name="Butler M."/>
            <person name="Elias M."/>
            <person name="Idnurm A."/>
            <person name="Lang B.F."/>
            <person name="Sone T."/>
            <person name="Abe A."/>
            <person name="Calvo S.E."/>
            <person name="Corrochano L.M."/>
            <person name="Engels R."/>
            <person name="Fu J."/>
            <person name="Hansberg W."/>
            <person name="Kim J.-M."/>
            <person name="Kodira C.D."/>
            <person name="Koehrsen M.J."/>
            <person name="Liu B."/>
            <person name="Miranda-Saavedra D."/>
            <person name="O'Leary S."/>
            <person name="Ortiz-Castellanos L."/>
            <person name="Poulter R."/>
            <person name="Rodriguez-Romero J."/>
            <person name="Ruiz-Herrera J."/>
            <person name="Shen Y.-Q."/>
            <person name="Zeng Q."/>
            <person name="Galagan J."/>
            <person name="Birren B.W."/>
            <person name="Cuomo C.A."/>
            <person name="Wickes B.L."/>
        </authorList>
    </citation>
    <scope>NUCLEOTIDE SEQUENCE [LARGE SCALE GENOMIC DNA]</scope>
    <source>
        <strain evidence="2">RA 99-880 / ATCC MYA-4621 / FGSC 9543 / NRRL 43880</strain>
    </source>
</reference>
<protein>
    <submittedName>
        <fullName evidence="1">Uncharacterized protein</fullName>
    </submittedName>
</protein>
<dbReference type="Proteomes" id="UP000009138">
    <property type="component" value="Unassembled WGS sequence"/>
</dbReference>
<dbReference type="GeneID" id="93616562"/>
<dbReference type="OrthoDB" id="2285535at2759"/>
<name>I1C8V6_RHIO9</name>
<dbReference type="InParanoid" id="I1C8V6"/>
<dbReference type="VEuPathDB" id="FungiDB:RO3G_09596"/>
<evidence type="ECO:0000313" key="2">
    <source>
        <dbReference type="Proteomes" id="UP000009138"/>
    </source>
</evidence>
<proteinExistence type="predicted"/>
<evidence type="ECO:0000313" key="1">
    <source>
        <dbReference type="EMBL" id="EIE84886.1"/>
    </source>
</evidence>
<keyword evidence="2" id="KW-1185">Reference proteome</keyword>
<organism evidence="1 2">
    <name type="scientific">Rhizopus delemar (strain RA 99-880 / ATCC MYA-4621 / FGSC 9543 / NRRL 43880)</name>
    <name type="common">Mucormycosis agent</name>
    <name type="synonym">Rhizopus arrhizus var. delemar</name>
    <dbReference type="NCBI Taxonomy" id="246409"/>
    <lineage>
        <taxon>Eukaryota</taxon>
        <taxon>Fungi</taxon>
        <taxon>Fungi incertae sedis</taxon>
        <taxon>Mucoromycota</taxon>
        <taxon>Mucoromycotina</taxon>
        <taxon>Mucoromycetes</taxon>
        <taxon>Mucorales</taxon>
        <taxon>Mucorineae</taxon>
        <taxon>Rhizopodaceae</taxon>
        <taxon>Rhizopus</taxon>
    </lineage>
</organism>
<dbReference type="RefSeq" id="XP_067520282.1">
    <property type="nucleotide sequence ID" value="XM_067664181.1"/>
</dbReference>
<dbReference type="EMBL" id="CH476738">
    <property type="protein sequence ID" value="EIE84886.1"/>
    <property type="molecule type" value="Genomic_DNA"/>
</dbReference>
<accession>I1C8V6</accession>
<gene>
    <name evidence="1" type="ORF">RO3G_09596</name>
</gene>